<accession>A0ABP8BH01</accession>
<evidence type="ECO:0000313" key="1">
    <source>
        <dbReference type="EMBL" id="GAA4205738.1"/>
    </source>
</evidence>
<gene>
    <name evidence="1" type="ORF">GCM10022252_66760</name>
</gene>
<dbReference type="EMBL" id="BAABAQ010000015">
    <property type="protein sequence ID" value="GAA4205738.1"/>
    <property type="molecule type" value="Genomic_DNA"/>
</dbReference>
<name>A0ABP8BH01_9ACTN</name>
<evidence type="ECO:0000313" key="2">
    <source>
        <dbReference type="Proteomes" id="UP001501251"/>
    </source>
</evidence>
<proteinExistence type="predicted"/>
<protein>
    <submittedName>
        <fullName evidence="1">Uncharacterized protein</fullName>
    </submittedName>
</protein>
<dbReference type="Proteomes" id="UP001501251">
    <property type="component" value="Unassembled WGS sequence"/>
</dbReference>
<comment type="caution">
    <text evidence="1">The sequence shown here is derived from an EMBL/GenBank/DDBJ whole genome shotgun (WGS) entry which is preliminary data.</text>
</comment>
<keyword evidence="2" id="KW-1185">Reference proteome</keyword>
<sequence length="159" mass="17732">MSQTFSHEQHYARAARRHYEDATYLHDDARLPNADHHYGFAVECALKSLLLRYLSATMAPLKPGGKPSLWPWTPGASGKPQKYGHLPEIWSDVAMLVRGRSGSTLAAVLTSTDPFATWDVADRYHGAPSLSTHTMKERKEAAIRILTLHEQAIITGILR</sequence>
<dbReference type="RefSeq" id="WP_344922175.1">
    <property type="nucleotide sequence ID" value="NZ_BAABAQ010000015.1"/>
</dbReference>
<reference evidence="2" key="1">
    <citation type="journal article" date="2019" name="Int. J. Syst. Evol. Microbiol.">
        <title>The Global Catalogue of Microorganisms (GCM) 10K type strain sequencing project: providing services to taxonomists for standard genome sequencing and annotation.</title>
        <authorList>
            <consortium name="The Broad Institute Genomics Platform"/>
            <consortium name="The Broad Institute Genome Sequencing Center for Infectious Disease"/>
            <person name="Wu L."/>
            <person name="Ma J."/>
        </authorList>
    </citation>
    <scope>NUCLEOTIDE SEQUENCE [LARGE SCALE GENOMIC DNA]</scope>
    <source>
        <strain evidence="2">JCM 17388</strain>
    </source>
</reference>
<organism evidence="1 2">
    <name type="scientific">Streptosporangium oxazolinicum</name>
    <dbReference type="NCBI Taxonomy" id="909287"/>
    <lineage>
        <taxon>Bacteria</taxon>
        <taxon>Bacillati</taxon>
        <taxon>Actinomycetota</taxon>
        <taxon>Actinomycetes</taxon>
        <taxon>Streptosporangiales</taxon>
        <taxon>Streptosporangiaceae</taxon>
        <taxon>Streptosporangium</taxon>
    </lineage>
</organism>